<accession>A0A9P8NH28</accession>
<feature type="compositionally biased region" description="Basic and acidic residues" evidence="1">
    <location>
        <begin position="379"/>
        <end position="388"/>
    </location>
</feature>
<evidence type="ECO:0000313" key="2">
    <source>
        <dbReference type="EMBL" id="KAH1901584.1"/>
    </source>
</evidence>
<protein>
    <submittedName>
        <fullName evidence="2">Uncharacterized protein</fullName>
    </submittedName>
</protein>
<feature type="compositionally biased region" description="Polar residues" evidence="1">
    <location>
        <begin position="350"/>
        <end position="377"/>
    </location>
</feature>
<reference evidence="2" key="1">
    <citation type="submission" date="2021-08" db="EMBL/GenBank/DDBJ databases">
        <title>Global Aspergillus fumigatus from environmental and clinical sources.</title>
        <authorList>
            <person name="Barber A."/>
            <person name="Sae-Ong T."/>
        </authorList>
    </citation>
    <scope>NUCLEOTIDE SEQUENCE</scope>
    <source>
        <strain evidence="2">NRZ-2016-071</strain>
    </source>
</reference>
<sequence>MPSMNDSVGENGANELAKGKYHPLWKLISQISFGVHLLAKGLAKSKLEVLKILQRHVDELDGFIERNTEDYFIIQVDVRTRIQYLSLPLQNLDVFDEMLQDRNFRLTMIDYNEQIEHAVERFTMAVKDSLKDIQKGREAIGALWRYIGHSAKENRPLPSDLVALYNAMLANTEGWNMALSKLSRKGMALESALAQLGLAINEMQRRIGVASRKDVVSLLQNPNGAFHHRSSKKRFFGKALSIRASHSSVSEKPLPSDPDTLGAVDPRPVSKQTQGHRMSQKSVPNLRAAKDSEEFPSEAEGRRRAKSVHGVPGNRGSTAFLPRIQRSLSRRFSRAGPAAKQNASGDVEGSPSNRPATAPSRSLKSQSTFLEQPQSLKHNNKDYDKDTAKTPVPLQPNRSSKSGRLVRQDTMKNQLLHFFKSDRVVEAWESAANREKKISRSVFQTKKEGPSSVFRARAARTSDIPGSRTTVFEKDLEQQMAWLQEGTEALNTYSLKPRRNVAPRIHVLSVHTSLIQESEEEHHYGDETREVSAGDGQSIITALPSPPTVSTAATVQYIHM</sequence>
<feature type="region of interest" description="Disordered" evidence="1">
    <location>
        <begin position="246"/>
        <end position="407"/>
    </location>
</feature>
<gene>
    <name evidence="2" type="ORF">KXV57_007874</name>
</gene>
<dbReference type="Proteomes" id="UP000813423">
    <property type="component" value="Unassembled WGS sequence"/>
</dbReference>
<organism evidence="2 3">
    <name type="scientific">Aspergillus fumigatus</name>
    <name type="common">Neosartorya fumigata</name>
    <dbReference type="NCBI Taxonomy" id="746128"/>
    <lineage>
        <taxon>Eukaryota</taxon>
        <taxon>Fungi</taxon>
        <taxon>Dikarya</taxon>
        <taxon>Ascomycota</taxon>
        <taxon>Pezizomycotina</taxon>
        <taxon>Eurotiomycetes</taxon>
        <taxon>Eurotiomycetidae</taxon>
        <taxon>Eurotiales</taxon>
        <taxon>Aspergillaceae</taxon>
        <taxon>Aspergillus</taxon>
        <taxon>Aspergillus subgen. Fumigati</taxon>
    </lineage>
</organism>
<comment type="caution">
    <text evidence="2">The sequence shown here is derived from an EMBL/GenBank/DDBJ whole genome shotgun (WGS) entry which is preliminary data.</text>
</comment>
<dbReference type="EMBL" id="JAIBSC010000066">
    <property type="protein sequence ID" value="KAH1901584.1"/>
    <property type="molecule type" value="Genomic_DNA"/>
</dbReference>
<dbReference type="AlphaFoldDB" id="A0A9P8NH28"/>
<name>A0A9P8NH28_ASPFM</name>
<evidence type="ECO:0000256" key="1">
    <source>
        <dbReference type="SAM" id="MobiDB-lite"/>
    </source>
</evidence>
<proteinExistence type="predicted"/>
<feature type="compositionally biased region" description="Polar residues" evidence="1">
    <location>
        <begin position="270"/>
        <end position="283"/>
    </location>
</feature>
<evidence type="ECO:0000313" key="3">
    <source>
        <dbReference type="Proteomes" id="UP000813423"/>
    </source>
</evidence>